<accession>A0ABQ9FLR5</accession>
<dbReference type="SUPFAM" id="SSF48366">
    <property type="entry name" value="Ras GEF"/>
    <property type="match status" value="1"/>
</dbReference>
<dbReference type="PROSITE" id="PS50009">
    <property type="entry name" value="RASGEF_CAT"/>
    <property type="match status" value="1"/>
</dbReference>
<gene>
    <name evidence="3" type="ORF">KUTeg_004791</name>
</gene>
<keyword evidence="4" id="KW-1185">Reference proteome</keyword>
<keyword evidence="1" id="KW-0344">Guanine-nucleotide releasing factor</keyword>
<dbReference type="SMART" id="SM00147">
    <property type="entry name" value="RasGEF"/>
    <property type="match status" value="1"/>
</dbReference>
<evidence type="ECO:0000313" key="3">
    <source>
        <dbReference type="EMBL" id="KAJ8316887.1"/>
    </source>
</evidence>
<feature type="domain" description="Ras-GEF" evidence="2">
    <location>
        <begin position="28"/>
        <end position="260"/>
    </location>
</feature>
<dbReference type="InterPro" id="IPR036964">
    <property type="entry name" value="RASGEF_cat_dom_sf"/>
</dbReference>
<dbReference type="InterPro" id="IPR029899">
    <property type="entry name" value="KNDC1"/>
</dbReference>
<evidence type="ECO:0000259" key="2">
    <source>
        <dbReference type="PROSITE" id="PS50009"/>
    </source>
</evidence>
<name>A0ABQ9FLR5_TEGGR</name>
<dbReference type="InterPro" id="IPR001895">
    <property type="entry name" value="RASGEF_cat_dom"/>
</dbReference>
<comment type="caution">
    <text evidence="3">The sequence shown here is derived from an EMBL/GenBank/DDBJ whole genome shotgun (WGS) entry which is preliminary data.</text>
</comment>
<proteinExistence type="predicted"/>
<dbReference type="PANTHER" id="PTHR21560:SF0">
    <property type="entry name" value="KINASE NON-CATALYTIC C-LOBE DOMAIN-CONTAINING PROTEIN 1"/>
    <property type="match status" value="1"/>
</dbReference>
<dbReference type="Gene3D" id="1.10.840.10">
    <property type="entry name" value="Ras guanine-nucleotide exchange factors catalytic domain"/>
    <property type="match status" value="1"/>
</dbReference>
<organism evidence="3 4">
    <name type="scientific">Tegillarca granosa</name>
    <name type="common">Malaysian cockle</name>
    <name type="synonym">Anadara granosa</name>
    <dbReference type="NCBI Taxonomy" id="220873"/>
    <lineage>
        <taxon>Eukaryota</taxon>
        <taxon>Metazoa</taxon>
        <taxon>Spiralia</taxon>
        <taxon>Lophotrochozoa</taxon>
        <taxon>Mollusca</taxon>
        <taxon>Bivalvia</taxon>
        <taxon>Autobranchia</taxon>
        <taxon>Pteriomorphia</taxon>
        <taxon>Arcoida</taxon>
        <taxon>Arcoidea</taxon>
        <taxon>Arcidae</taxon>
        <taxon>Tegillarca</taxon>
    </lineage>
</organism>
<dbReference type="EMBL" id="JARBDR010000246">
    <property type="protein sequence ID" value="KAJ8316887.1"/>
    <property type="molecule type" value="Genomic_DNA"/>
</dbReference>
<evidence type="ECO:0000313" key="4">
    <source>
        <dbReference type="Proteomes" id="UP001217089"/>
    </source>
</evidence>
<dbReference type="Proteomes" id="UP001217089">
    <property type="component" value="Unassembled WGS sequence"/>
</dbReference>
<evidence type="ECO:0000256" key="1">
    <source>
        <dbReference type="PROSITE-ProRule" id="PRU00168"/>
    </source>
</evidence>
<dbReference type="Pfam" id="PF00617">
    <property type="entry name" value="RasGEF"/>
    <property type="match status" value="1"/>
</dbReference>
<dbReference type="PANTHER" id="PTHR21560">
    <property type="entry name" value="VERY KIND PROTEIN"/>
    <property type="match status" value="1"/>
</dbReference>
<sequence length="288" mass="32891">MDVDSNKPKVQGLFQLTHPVHYLDSKSRGITVALTMTGTRAPSMIRLNSQTQLEENPTNTSSSLFETKMSHDTAVQRMIDHAQEVSHWVASEIVSCSSGKSQIAVLSKFLHTAQICKEMRNYSSCMAILDGLENLIIKQLPVWKNLSGKYIDILEDLNNTRMFLKNDARSLMDNKDSHLFPTIPSILLFLLHVQQQEIGGFTLANQMYKWSKMRSICQVIDQIRIFKNHIYGFEPNYELQDILQQRMREFSGQDVHIVASQHDTNYQKMPSGGISAAFRKVRKKVQAK</sequence>
<dbReference type="InterPro" id="IPR023578">
    <property type="entry name" value="Ras_GEF_dom_sf"/>
</dbReference>
<protein>
    <recommendedName>
        <fullName evidence="2">Ras-GEF domain-containing protein</fullName>
    </recommendedName>
</protein>
<reference evidence="3 4" key="1">
    <citation type="submission" date="2022-12" db="EMBL/GenBank/DDBJ databases">
        <title>Chromosome-level genome of Tegillarca granosa.</title>
        <authorList>
            <person name="Kim J."/>
        </authorList>
    </citation>
    <scope>NUCLEOTIDE SEQUENCE [LARGE SCALE GENOMIC DNA]</scope>
    <source>
        <strain evidence="3">Teg-2019</strain>
        <tissue evidence="3">Adductor muscle</tissue>
    </source>
</reference>